<dbReference type="SUPFAM" id="SSF100895">
    <property type="entry name" value="Kazal-type serine protease inhibitors"/>
    <property type="match status" value="1"/>
</dbReference>
<sequence length="121" mass="14238">MKVSVYFIYIFLILLLMESAIAHYNELSWKNADSLMSGDLRHRMKKAQTEQSPTRRRYCGCDEVDEEDNYPICASNGGLYMNACLFRCAQVRWPHLTEVDIADCGSHTFREFKQDEFRPHY</sequence>
<organism evidence="3 4">
    <name type="scientific">Orchesella cincta</name>
    <name type="common">Springtail</name>
    <name type="synonym">Podura cincta</name>
    <dbReference type="NCBI Taxonomy" id="48709"/>
    <lineage>
        <taxon>Eukaryota</taxon>
        <taxon>Metazoa</taxon>
        <taxon>Ecdysozoa</taxon>
        <taxon>Arthropoda</taxon>
        <taxon>Hexapoda</taxon>
        <taxon>Collembola</taxon>
        <taxon>Entomobryomorpha</taxon>
        <taxon>Entomobryoidea</taxon>
        <taxon>Orchesellidae</taxon>
        <taxon>Orchesellinae</taxon>
        <taxon>Orchesella</taxon>
    </lineage>
</organism>
<keyword evidence="1" id="KW-0472">Membrane</keyword>
<accession>A0A1D2MY76</accession>
<evidence type="ECO:0000313" key="3">
    <source>
        <dbReference type="EMBL" id="ODM97952.1"/>
    </source>
</evidence>
<evidence type="ECO:0000313" key="4">
    <source>
        <dbReference type="Proteomes" id="UP000094527"/>
    </source>
</evidence>
<gene>
    <name evidence="3" type="ORF">Ocin01_08722</name>
</gene>
<protein>
    <recommendedName>
        <fullName evidence="2">Kazal-like domain-containing protein</fullName>
    </recommendedName>
</protein>
<comment type="caution">
    <text evidence="3">The sequence shown here is derived from an EMBL/GenBank/DDBJ whole genome shotgun (WGS) entry which is preliminary data.</text>
</comment>
<evidence type="ECO:0000259" key="2">
    <source>
        <dbReference type="Pfam" id="PF07648"/>
    </source>
</evidence>
<feature type="transmembrane region" description="Helical" evidence="1">
    <location>
        <begin position="6"/>
        <end position="24"/>
    </location>
</feature>
<dbReference type="InterPro" id="IPR036058">
    <property type="entry name" value="Kazal_dom_sf"/>
</dbReference>
<dbReference type="Pfam" id="PF07648">
    <property type="entry name" value="Kazal_2"/>
    <property type="match status" value="1"/>
</dbReference>
<dbReference type="AlphaFoldDB" id="A0A1D2MY76"/>
<evidence type="ECO:0000256" key="1">
    <source>
        <dbReference type="SAM" id="Phobius"/>
    </source>
</evidence>
<dbReference type="EMBL" id="LJIJ01000393">
    <property type="protein sequence ID" value="ODM97952.1"/>
    <property type="molecule type" value="Genomic_DNA"/>
</dbReference>
<keyword evidence="4" id="KW-1185">Reference proteome</keyword>
<dbReference type="Proteomes" id="UP000094527">
    <property type="component" value="Unassembled WGS sequence"/>
</dbReference>
<keyword evidence="1" id="KW-1133">Transmembrane helix</keyword>
<name>A0A1D2MY76_ORCCI</name>
<reference evidence="3 4" key="1">
    <citation type="journal article" date="2016" name="Genome Biol. Evol.">
        <title>Gene Family Evolution Reflects Adaptation to Soil Environmental Stressors in the Genome of the Collembolan Orchesella cincta.</title>
        <authorList>
            <person name="Faddeeva-Vakhrusheva A."/>
            <person name="Derks M.F."/>
            <person name="Anvar S.Y."/>
            <person name="Agamennone V."/>
            <person name="Suring W."/>
            <person name="Smit S."/>
            <person name="van Straalen N.M."/>
            <person name="Roelofs D."/>
        </authorList>
    </citation>
    <scope>NUCLEOTIDE SEQUENCE [LARGE SCALE GENOMIC DNA]</scope>
    <source>
        <tissue evidence="3">Mixed pool</tissue>
    </source>
</reference>
<feature type="domain" description="Kazal-like" evidence="2">
    <location>
        <begin position="59"/>
        <end position="90"/>
    </location>
</feature>
<dbReference type="CDD" id="cd00104">
    <property type="entry name" value="KAZAL_FS"/>
    <property type="match status" value="1"/>
</dbReference>
<dbReference type="Gene3D" id="3.30.60.30">
    <property type="match status" value="1"/>
</dbReference>
<dbReference type="OrthoDB" id="166060at2759"/>
<proteinExistence type="predicted"/>
<keyword evidence="1" id="KW-0812">Transmembrane</keyword>
<dbReference type="InterPro" id="IPR002350">
    <property type="entry name" value="Kazal_dom"/>
</dbReference>